<organism evidence="2 3">
    <name type="scientific">Yimella lutea</name>
    <dbReference type="NCBI Taxonomy" id="587872"/>
    <lineage>
        <taxon>Bacteria</taxon>
        <taxon>Bacillati</taxon>
        <taxon>Actinomycetota</taxon>
        <taxon>Actinomycetes</taxon>
        <taxon>Micrococcales</taxon>
        <taxon>Dermacoccaceae</taxon>
        <taxon>Yimella</taxon>
    </lineage>
</organism>
<dbReference type="RefSeq" id="WP_141929123.1">
    <property type="nucleotide sequence ID" value="NZ_BAABCI010000001.1"/>
</dbReference>
<proteinExistence type="predicted"/>
<dbReference type="SUPFAM" id="SSF110296">
    <property type="entry name" value="Oligoxyloglucan reducing end-specific cellobiohydrolase"/>
    <property type="match status" value="1"/>
</dbReference>
<gene>
    <name evidence="2" type="ORF">FB459_3184</name>
</gene>
<evidence type="ECO:0000256" key="1">
    <source>
        <dbReference type="SAM" id="MobiDB-lite"/>
    </source>
</evidence>
<sequence>MRRSLWPFALGLLLILDVALVAWAMRPGERTAQDADVTATSSAPSSATTAANSSTVAAAPDRVIVLPTGAASAWRVVTGSACSGSVTVASSQDSGATWKAGPKIDLRMVSSVSIDDNGRPVLTGLDTACKPATLVLEDSGAKATETQPGWAINPADASTLMHTGKATAKACATGTVKDLAIDTAERANVLCDGGVVRRTTDSGATWSTVGTVKNASGISTAGSRQGYRVYVASSQNCGIRVAALADEANGSASGCVEGTTGVKSADIAIWGRTIWAADQTKAWVVPMSNPVAEQSSTTTQSSTQESASSTEAAASNSAAEPSSTSNPYVAPSTSQQSTPSSTQQWTPSSTRQWTPTSSRQWTSSSTTEQESASTDPGAGLTTTAAPPVGVESAR</sequence>
<keyword evidence="3" id="KW-1185">Reference proteome</keyword>
<accession>A0A542EJV9</accession>
<feature type="compositionally biased region" description="Low complexity" evidence="1">
    <location>
        <begin position="292"/>
        <end position="374"/>
    </location>
</feature>
<name>A0A542EJV9_9MICO</name>
<evidence type="ECO:0000313" key="3">
    <source>
        <dbReference type="Proteomes" id="UP000320806"/>
    </source>
</evidence>
<dbReference type="AlphaFoldDB" id="A0A542EJV9"/>
<evidence type="ECO:0000313" key="2">
    <source>
        <dbReference type="EMBL" id="TQJ15627.1"/>
    </source>
</evidence>
<feature type="region of interest" description="Disordered" evidence="1">
    <location>
        <begin position="292"/>
        <end position="394"/>
    </location>
</feature>
<reference evidence="2 3" key="1">
    <citation type="submission" date="2019-06" db="EMBL/GenBank/DDBJ databases">
        <title>Sequencing the genomes of 1000 actinobacteria strains.</title>
        <authorList>
            <person name="Klenk H.-P."/>
        </authorList>
    </citation>
    <scope>NUCLEOTIDE SEQUENCE [LARGE SCALE GENOMIC DNA]</scope>
    <source>
        <strain evidence="2 3">DSM 19828</strain>
    </source>
</reference>
<comment type="caution">
    <text evidence="2">The sequence shown here is derived from an EMBL/GenBank/DDBJ whole genome shotgun (WGS) entry which is preliminary data.</text>
</comment>
<dbReference type="EMBL" id="VFMO01000001">
    <property type="protein sequence ID" value="TQJ15627.1"/>
    <property type="molecule type" value="Genomic_DNA"/>
</dbReference>
<dbReference type="Proteomes" id="UP000320806">
    <property type="component" value="Unassembled WGS sequence"/>
</dbReference>
<feature type="compositionally biased region" description="Low complexity" evidence="1">
    <location>
        <begin position="34"/>
        <end position="53"/>
    </location>
</feature>
<feature type="region of interest" description="Disordered" evidence="1">
    <location>
        <begin position="31"/>
        <end position="53"/>
    </location>
</feature>
<protein>
    <submittedName>
        <fullName evidence="2">Uncharacterized protein</fullName>
    </submittedName>
</protein>
<dbReference type="OrthoDB" id="4866402at2"/>